<sequence>MEDLSKADSLIMEVEQTLTGECAFEREGEPKVGVDLGTSHVTLTVLDWKGKPVACAMESAKVVRDGLVVDYSGAVSIVKSLKREIEQRISADISKAAIAVPPGTGKRDSDTHRYVVEAAGIEVVSVVDEPTAANKVLCIKDGAVVDIGGGTTGLSIIEGGRVVYTADEPTGGTHLSLVIAGNYKIRFEEADDIKRDKARHKEITPLVLPVVQKMASIINCHIRGFKVRDIYLVGGTSCLTGIEDIIERETGIKTVKPYNPLLVTPVGIALSCY</sequence>
<dbReference type="InterPro" id="IPR005883">
    <property type="entry name" value="PilM"/>
</dbReference>
<accession>A0ABT1NEH3</accession>
<dbReference type="InterPro" id="IPR013366">
    <property type="entry name" value="EutJ"/>
</dbReference>
<dbReference type="EMBL" id="JAJEKE010000006">
    <property type="protein sequence ID" value="MCQ1529556.1"/>
    <property type="molecule type" value="Genomic_DNA"/>
</dbReference>
<keyword evidence="4" id="KW-0346">Stress response</keyword>
<evidence type="ECO:0000313" key="9">
    <source>
        <dbReference type="Proteomes" id="UP001651880"/>
    </source>
</evidence>
<evidence type="ECO:0000256" key="3">
    <source>
        <dbReference type="ARBA" id="ARBA00017249"/>
    </source>
</evidence>
<dbReference type="PANTHER" id="PTHR32432:SF3">
    <property type="entry name" value="ETHANOLAMINE UTILIZATION PROTEIN EUTJ"/>
    <property type="match status" value="1"/>
</dbReference>
<dbReference type="NCBIfam" id="TIGR02529">
    <property type="entry name" value="EutJ"/>
    <property type="match status" value="1"/>
</dbReference>
<evidence type="ECO:0000313" key="8">
    <source>
        <dbReference type="EMBL" id="MCQ1529556.1"/>
    </source>
</evidence>
<dbReference type="Proteomes" id="UP001651880">
    <property type="component" value="Unassembled WGS sequence"/>
</dbReference>
<evidence type="ECO:0000256" key="5">
    <source>
        <dbReference type="ARBA" id="ARBA00030019"/>
    </source>
</evidence>
<dbReference type="RefSeq" id="WP_255227072.1">
    <property type="nucleotide sequence ID" value="NZ_JAJEKE010000006.1"/>
</dbReference>
<dbReference type="PROSITE" id="PS00329">
    <property type="entry name" value="HSP70_2"/>
    <property type="match status" value="1"/>
</dbReference>
<reference evidence="8 9" key="1">
    <citation type="submission" date="2021-10" db="EMBL/GenBank/DDBJ databases">
        <title>Lutispora strain m25 sp. nov., a thermophilic, non-spore-forming bacterium isolated from a lab-scale methanogenic bioreactor digesting anaerobic sludge.</title>
        <authorList>
            <person name="El Houari A."/>
            <person name="Mcdonald J."/>
        </authorList>
    </citation>
    <scope>NUCLEOTIDE SEQUENCE [LARGE SCALE GENOMIC DNA]</scope>
    <source>
        <strain evidence="9">m25</strain>
    </source>
</reference>
<dbReference type="SUPFAM" id="SSF53067">
    <property type="entry name" value="Actin-like ATPase domain"/>
    <property type="match status" value="2"/>
</dbReference>
<evidence type="ECO:0000256" key="6">
    <source>
        <dbReference type="ARBA" id="ARBA00030945"/>
    </source>
</evidence>
<proteinExistence type="inferred from homology"/>
<keyword evidence="9" id="KW-1185">Reference proteome</keyword>
<dbReference type="InterPro" id="IPR043129">
    <property type="entry name" value="ATPase_NBD"/>
</dbReference>
<dbReference type="Pfam" id="PF11104">
    <property type="entry name" value="PilM_2"/>
    <property type="match status" value="1"/>
</dbReference>
<gene>
    <name evidence="8" type="primary">eutJ</name>
    <name evidence="8" type="ORF">LJD61_08315</name>
</gene>
<dbReference type="Gene3D" id="3.30.420.40">
    <property type="match status" value="2"/>
</dbReference>
<evidence type="ECO:0000256" key="2">
    <source>
        <dbReference type="ARBA" id="ARBA00014415"/>
    </source>
</evidence>
<evidence type="ECO:0000256" key="4">
    <source>
        <dbReference type="ARBA" id="ARBA00023016"/>
    </source>
</evidence>
<protein>
    <recommendedName>
        <fullName evidence="2">Chaperone protein DnaK</fullName>
    </recommendedName>
    <alternativeName>
        <fullName evidence="3">Chaperone protein dnaK</fullName>
    </alternativeName>
    <alternativeName>
        <fullName evidence="7">HSP70</fullName>
    </alternativeName>
    <alternativeName>
        <fullName evidence="6">Heat shock 70 kDa protein</fullName>
    </alternativeName>
    <alternativeName>
        <fullName evidence="5">Heat shock protein 70</fullName>
    </alternativeName>
</protein>
<comment type="similarity">
    <text evidence="1">Belongs to the heat shock protein 70 family.</text>
</comment>
<evidence type="ECO:0000256" key="1">
    <source>
        <dbReference type="ARBA" id="ARBA00007381"/>
    </source>
</evidence>
<comment type="caution">
    <text evidence="8">The sequence shown here is derived from an EMBL/GenBank/DDBJ whole genome shotgun (WGS) entry which is preliminary data.</text>
</comment>
<dbReference type="CDD" id="cd24047">
    <property type="entry name" value="ASKHA_NBD_EutJ"/>
    <property type="match status" value="1"/>
</dbReference>
<organism evidence="8 9">
    <name type="scientific">Lutispora saccharofermentans</name>
    <dbReference type="NCBI Taxonomy" id="3024236"/>
    <lineage>
        <taxon>Bacteria</taxon>
        <taxon>Bacillati</taxon>
        <taxon>Bacillota</taxon>
        <taxon>Clostridia</taxon>
        <taxon>Lutisporales</taxon>
        <taxon>Lutisporaceae</taxon>
        <taxon>Lutispora</taxon>
    </lineage>
</organism>
<dbReference type="InterPro" id="IPR050696">
    <property type="entry name" value="FtsA/MreB"/>
</dbReference>
<dbReference type="NCBIfam" id="NF011660">
    <property type="entry name" value="PRK15080.1"/>
    <property type="match status" value="1"/>
</dbReference>
<dbReference type="InterPro" id="IPR018181">
    <property type="entry name" value="Heat_shock_70_CS"/>
</dbReference>
<evidence type="ECO:0000256" key="7">
    <source>
        <dbReference type="ARBA" id="ARBA00033103"/>
    </source>
</evidence>
<name>A0ABT1NEH3_9FIRM</name>
<dbReference type="PANTHER" id="PTHR32432">
    <property type="entry name" value="CELL DIVISION PROTEIN FTSA-RELATED"/>
    <property type="match status" value="1"/>
</dbReference>